<reference evidence="4 5" key="1">
    <citation type="submission" date="2017-11" db="EMBL/GenBank/DDBJ databases">
        <title>Infants hospitalized years apart are colonized by the same room-sourced microbial strains.</title>
        <authorList>
            <person name="Brooks B."/>
            <person name="Olm M.R."/>
            <person name="Firek B.A."/>
            <person name="Baker R."/>
            <person name="Thomas B.C."/>
            <person name="Morowitz M.J."/>
            <person name="Banfield J.F."/>
        </authorList>
    </citation>
    <scope>NUCLEOTIDE SEQUENCE [LARGE SCALE GENOMIC DNA]</scope>
    <source>
        <strain evidence="4">S2_009_000_R2_76</strain>
    </source>
</reference>
<dbReference type="InterPro" id="IPR011006">
    <property type="entry name" value="CheY-like_superfamily"/>
</dbReference>
<dbReference type="PROSITE" id="PS50930">
    <property type="entry name" value="HTH_LYTTR"/>
    <property type="match status" value="1"/>
</dbReference>
<evidence type="ECO:0000313" key="5">
    <source>
        <dbReference type="Proteomes" id="UP000249645"/>
    </source>
</evidence>
<dbReference type="Gene3D" id="2.40.50.1020">
    <property type="entry name" value="LytTr DNA-binding domain"/>
    <property type="match status" value="1"/>
</dbReference>
<protein>
    <submittedName>
        <fullName evidence="4">DNA-binding response regulator</fullName>
    </submittedName>
</protein>
<organism evidence="4 5">
    <name type="scientific">Pseudopedobacter saltans</name>
    <dbReference type="NCBI Taxonomy" id="151895"/>
    <lineage>
        <taxon>Bacteria</taxon>
        <taxon>Pseudomonadati</taxon>
        <taxon>Bacteroidota</taxon>
        <taxon>Sphingobacteriia</taxon>
        <taxon>Sphingobacteriales</taxon>
        <taxon>Sphingobacteriaceae</taxon>
        <taxon>Pseudopedobacter</taxon>
    </lineage>
</organism>
<dbReference type="PROSITE" id="PS50110">
    <property type="entry name" value="RESPONSE_REGULATORY"/>
    <property type="match status" value="1"/>
</dbReference>
<sequence>MKCVIIDDEPLALELMQAYVKQNKELELVGKFTDALLGKDFLHNNSVDLLFLDIQMPDITGLQLFESLSEKPLAIFTTAYSNFAVQGFDLDAVDYLVKPFSMDRFNRAVAKAKELFDIRNNPSSESEFMYVKYDYQWNKIFFKDVNYIEALDDYIRIFNNENRSVLVHLSMKAVMEKLPEDKFIRVHRSFIVAVDRIQRWNKNALTVLDREVPISVTYQKQVQDILEKRLK</sequence>
<proteinExistence type="predicted"/>
<dbReference type="EMBL" id="QFOI01000249">
    <property type="protein sequence ID" value="PZP45820.1"/>
    <property type="molecule type" value="Genomic_DNA"/>
</dbReference>
<evidence type="ECO:0000256" key="1">
    <source>
        <dbReference type="PROSITE-ProRule" id="PRU00169"/>
    </source>
</evidence>
<feature type="modified residue" description="4-aspartylphosphate" evidence="1">
    <location>
        <position position="53"/>
    </location>
</feature>
<keyword evidence="4" id="KW-0238">DNA-binding</keyword>
<dbReference type="GO" id="GO:0003677">
    <property type="term" value="F:DNA binding"/>
    <property type="evidence" value="ECO:0007669"/>
    <property type="project" value="UniProtKB-KW"/>
</dbReference>
<dbReference type="PANTHER" id="PTHR37299:SF1">
    <property type="entry name" value="STAGE 0 SPORULATION PROTEIN A HOMOLOG"/>
    <property type="match status" value="1"/>
</dbReference>
<feature type="domain" description="Response regulatory" evidence="2">
    <location>
        <begin position="2"/>
        <end position="113"/>
    </location>
</feature>
<name>A0A2W5EWY3_9SPHI</name>
<dbReference type="SMART" id="SM00448">
    <property type="entry name" value="REC"/>
    <property type="match status" value="1"/>
</dbReference>
<evidence type="ECO:0000259" key="3">
    <source>
        <dbReference type="PROSITE" id="PS50930"/>
    </source>
</evidence>
<dbReference type="SMART" id="SM00850">
    <property type="entry name" value="LytTR"/>
    <property type="match status" value="1"/>
</dbReference>
<accession>A0A2W5EWY3</accession>
<dbReference type="InterPro" id="IPR046947">
    <property type="entry name" value="LytR-like"/>
</dbReference>
<dbReference type="Pfam" id="PF00072">
    <property type="entry name" value="Response_reg"/>
    <property type="match status" value="1"/>
</dbReference>
<dbReference type="InterPro" id="IPR001789">
    <property type="entry name" value="Sig_transdc_resp-reg_receiver"/>
</dbReference>
<feature type="domain" description="HTH LytTR-type" evidence="3">
    <location>
        <begin position="129"/>
        <end position="228"/>
    </location>
</feature>
<dbReference type="Gene3D" id="3.40.50.2300">
    <property type="match status" value="1"/>
</dbReference>
<dbReference type="InterPro" id="IPR007492">
    <property type="entry name" value="LytTR_DNA-bd_dom"/>
</dbReference>
<keyword evidence="1" id="KW-0597">Phosphoprotein</keyword>
<evidence type="ECO:0000259" key="2">
    <source>
        <dbReference type="PROSITE" id="PS50110"/>
    </source>
</evidence>
<dbReference type="GO" id="GO:0000156">
    <property type="term" value="F:phosphorelay response regulator activity"/>
    <property type="evidence" value="ECO:0007669"/>
    <property type="project" value="InterPro"/>
</dbReference>
<dbReference type="Pfam" id="PF04397">
    <property type="entry name" value="LytTR"/>
    <property type="match status" value="1"/>
</dbReference>
<evidence type="ECO:0000313" key="4">
    <source>
        <dbReference type="EMBL" id="PZP45820.1"/>
    </source>
</evidence>
<gene>
    <name evidence="4" type="ORF">DI598_12860</name>
</gene>
<dbReference type="PANTHER" id="PTHR37299">
    <property type="entry name" value="TRANSCRIPTIONAL REGULATOR-RELATED"/>
    <property type="match status" value="1"/>
</dbReference>
<dbReference type="AlphaFoldDB" id="A0A2W5EWY3"/>
<dbReference type="Proteomes" id="UP000249645">
    <property type="component" value="Unassembled WGS sequence"/>
</dbReference>
<dbReference type="SUPFAM" id="SSF52172">
    <property type="entry name" value="CheY-like"/>
    <property type="match status" value="1"/>
</dbReference>
<comment type="caution">
    <text evidence="4">The sequence shown here is derived from an EMBL/GenBank/DDBJ whole genome shotgun (WGS) entry which is preliminary data.</text>
</comment>